<sequence length="267" mass="30016">MPAFIQWKYRQQGKDVLNHKRHFFDNSYEIIHVLSGSGNVVCGDKILPLEPANIYFIDSELPHMTVPSEHCEYIRSKIVIQKNEMNRLLTQIGDSTTIDTLFGTRGGNYFHLSGEANNRADGLFLSMKTDTTPMNLLKNVLDLFLLCKAATAAAPKNNYGAVDQLIGYVNNHFASNLTLDTLSKTVHTSKYYLCREFRKKTGMTINDYIKSVRILRAKKLLETTTDSVSEIALSVGFINFSHFSSAFKDSCGMPPSAYRKKAARPVS</sequence>
<evidence type="ECO:0000256" key="2">
    <source>
        <dbReference type="ARBA" id="ARBA00023125"/>
    </source>
</evidence>
<dbReference type="InterPro" id="IPR037923">
    <property type="entry name" value="HTH-like"/>
</dbReference>
<evidence type="ECO:0000313" key="5">
    <source>
        <dbReference type="EMBL" id="MBC8540700.1"/>
    </source>
</evidence>
<organism evidence="5 6">
    <name type="scientific">Congzhengia minquanensis</name>
    <dbReference type="NCBI Taxonomy" id="2763657"/>
    <lineage>
        <taxon>Bacteria</taxon>
        <taxon>Bacillati</taxon>
        <taxon>Bacillota</taxon>
        <taxon>Clostridia</taxon>
        <taxon>Eubacteriales</taxon>
        <taxon>Oscillospiraceae</taxon>
        <taxon>Congzhengia</taxon>
    </lineage>
</organism>
<keyword evidence="3" id="KW-0804">Transcription</keyword>
<dbReference type="PROSITE" id="PS00041">
    <property type="entry name" value="HTH_ARAC_FAMILY_1"/>
    <property type="match status" value="1"/>
</dbReference>
<dbReference type="Pfam" id="PF02311">
    <property type="entry name" value="AraC_binding"/>
    <property type="match status" value="1"/>
</dbReference>
<dbReference type="SUPFAM" id="SSF46689">
    <property type="entry name" value="Homeodomain-like"/>
    <property type="match status" value="2"/>
</dbReference>
<keyword evidence="1" id="KW-0805">Transcription regulation</keyword>
<comment type="caution">
    <text evidence="5">The sequence shown here is derived from an EMBL/GenBank/DDBJ whole genome shotgun (WGS) entry which is preliminary data.</text>
</comment>
<accession>A0A926DKP4</accession>
<dbReference type="Pfam" id="PF12833">
    <property type="entry name" value="HTH_18"/>
    <property type="match status" value="1"/>
</dbReference>
<gene>
    <name evidence="5" type="ORF">H8698_06885</name>
</gene>
<dbReference type="GO" id="GO:0003700">
    <property type="term" value="F:DNA-binding transcription factor activity"/>
    <property type="evidence" value="ECO:0007669"/>
    <property type="project" value="InterPro"/>
</dbReference>
<dbReference type="InterPro" id="IPR009057">
    <property type="entry name" value="Homeodomain-like_sf"/>
</dbReference>
<evidence type="ECO:0000259" key="4">
    <source>
        <dbReference type="PROSITE" id="PS01124"/>
    </source>
</evidence>
<dbReference type="PROSITE" id="PS01124">
    <property type="entry name" value="HTH_ARAC_FAMILY_2"/>
    <property type="match status" value="1"/>
</dbReference>
<dbReference type="InterPro" id="IPR014710">
    <property type="entry name" value="RmlC-like_jellyroll"/>
</dbReference>
<keyword evidence="2" id="KW-0238">DNA-binding</keyword>
<dbReference type="SMART" id="SM00342">
    <property type="entry name" value="HTH_ARAC"/>
    <property type="match status" value="1"/>
</dbReference>
<keyword evidence="6" id="KW-1185">Reference proteome</keyword>
<evidence type="ECO:0000256" key="1">
    <source>
        <dbReference type="ARBA" id="ARBA00023015"/>
    </source>
</evidence>
<dbReference type="SUPFAM" id="SSF51215">
    <property type="entry name" value="Regulatory protein AraC"/>
    <property type="match status" value="1"/>
</dbReference>
<dbReference type="PANTHER" id="PTHR43280">
    <property type="entry name" value="ARAC-FAMILY TRANSCRIPTIONAL REGULATOR"/>
    <property type="match status" value="1"/>
</dbReference>
<dbReference type="Proteomes" id="UP000611762">
    <property type="component" value="Unassembled WGS sequence"/>
</dbReference>
<name>A0A926DKP4_9FIRM</name>
<proteinExistence type="predicted"/>
<dbReference type="PANTHER" id="PTHR43280:SF28">
    <property type="entry name" value="HTH-TYPE TRANSCRIPTIONAL ACTIVATOR RHAS"/>
    <property type="match status" value="1"/>
</dbReference>
<evidence type="ECO:0000313" key="6">
    <source>
        <dbReference type="Proteomes" id="UP000611762"/>
    </source>
</evidence>
<evidence type="ECO:0000256" key="3">
    <source>
        <dbReference type="ARBA" id="ARBA00023163"/>
    </source>
</evidence>
<reference evidence="5" key="1">
    <citation type="submission" date="2020-08" db="EMBL/GenBank/DDBJ databases">
        <title>Genome public.</title>
        <authorList>
            <person name="Liu C."/>
            <person name="Sun Q."/>
        </authorList>
    </citation>
    <scope>NUCLEOTIDE SEQUENCE</scope>
    <source>
        <strain evidence="5">H8</strain>
    </source>
</reference>
<dbReference type="InterPro" id="IPR020449">
    <property type="entry name" value="Tscrpt_reg_AraC-type_HTH"/>
</dbReference>
<dbReference type="Gene3D" id="1.10.10.60">
    <property type="entry name" value="Homeodomain-like"/>
    <property type="match status" value="2"/>
</dbReference>
<dbReference type="InterPro" id="IPR018060">
    <property type="entry name" value="HTH_AraC"/>
</dbReference>
<dbReference type="AlphaFoldDB" id="A0A926DKP4"/>
<dbReference type="Gene3D" id="2.60.120.10">
    <property type="entry name" value="Jelly Rolls"/>
    <property type="match status" value="1"/>
</dbReference>
<dbReference type="InterPro" id="IPR018062">
    <property type="entry name" value="HTH_AraC-typ_CS"/>
</dbReference>
<dbReference type="GO" id="GO:0043565">
    <property type="term" value="F:sequence-specific DNA binding"/>
    <property type="evidence" value="ECO:0007669"/>
    <property type="project" value="InterPro"/>
</dbReference>
<feature type="domain" description="HTH araC/xylS-type" evidence="4">
    <location>
        <begin position="163"/>
        <end position="261"/>
    </location>
</feature>
<dbReference type="InterPro" id="IPR003313">
    <property type="entry name" value="AraC-bd"/>
</dbReference>
<dbReference type="RefSeq" id="WP_249311854.1">
    <property type="nucleotide sequence ID" value="NZ_JACRSU010000002.1"/>
</dbReference>
<dbReference type="PRINTS" id="PR00032">
    <property type="entry name" value="HTHARAC"/>
</dbReference>
<dbReference type="EMBL" id="JACRSU010000002">
    <property type="protein sequence ID" value="MBC8540700.1"/>
    <property type="molecule type" value="Genomic_DNA"/>
</dbReference>
<protein>
    <submittedName>
        <fullName evidence="5">Helix-turn-helix transcriptional regulator</fullName>
    </submittedName>
</protein>